<keyword evidence="6" id="KW-1185">Reference proteome</keyword>
<dbReference type="GO" id="GO:0005829">
    <property type="term" value="C:cytosol"/>
    <property type="evidence" value="ECO:0007669"/>
    <property type="project" value="TreeGrafter"/>
</dbReference>
<dbReference type="Pfam" id="PF01648">
    <property type="entry name" value="ACPS"/>
    <property type="match status" value="1"/>
</dbReference>
<dbReference type="EMBL" id="FOFN01000004">
    <property type="protein sequence ID" value="SEQ99377.1"/>
    <property type="molecule type" value="Genomic_DNA"/>
</dbReference>
<dbReference type="OrthoDB" id="9808281at2"/>
<dbReference type="Pfam" id="PF22624">
    <property type="entry name" value="AASDHPPT_N"/>
    <property type="match status" value="1"/>
</dbReference>
<dbReference type="AlphaFoldDB" id="A0A1H9KKD3"/>
<dbReference type="PANTHER" id="PTHR12215:SF10">
    <property type="entry name" value="L-AMINOADIPATE-SEMIALDEHYDE DEHYDROGENASE-PHOSPHOPANTETHEINYL TRANSFERASE"/>
    <property type="match status" value="1"/>
</dbReference>
<protein>
    <submittedName>
        <fullName evidence="5">4'-phosphopantetheinyl transferase</fullName>
    </submittedName>
</protein>
<evidence type="ECO:0000313" key="6">
    <source>
        <dbReference type="Proteomes" id="UP000198999"/>
    </source>
</evidence>
<evidence type="ECO:0000256" key="1">
    <source>
        <dbReference type="ARBA" id="ARBA00010990"/>
    </source>
</evidence>
<dbReference type="GO" id="GO:0000287">
    <property type="term" value="F:magnesium ion binding"/>
    <property type="evidence" value="ECO:0007669"/>
    <property type="project" value="InterPro"/>
</dbReference>
<dbReference type="GO" id="GO:0019878">
    <property type="term" value="P:lysine biosynthetic process via aminoadipic acid"/>
    <property type="evidence" value="ECO:0007669"/>
    <property type="project" value="TreeGrafter"/>
</dbReference>
<dbReference type="GO" id="GO:0008897">
    <property type="term" value="F:holo-[acyl-carrier-protein] synthase activity"/>
    <property type="evidence" value="ECO:0007669"/>
    <property type="project" value="InterPro"/>
</dbReference>
<feature type="domain" description="4'-phosphopantetheinyl transferase N-terminal" evidence="4">
    <location>
        <begin position="26"/>
        <end position="110"/>
    </location>
</feature>
<dbReference type="PANTHER" id="PTHR12215">
    <property type="entry name" value="PHOSPHOPANTETHEINE TRANSFERASE"/>
    <property type="match status" value="1"/>
</dbReference>
<dbReference type="Gene3D" id="3.90.470.20">
    <property type="entry name" value="4'-phosphopantetheinyl transferase domain"/>
    <property type="match status" value="2"/>
</dbReference>
<dbReference type="InterPro" id="IPR050559">
    <property type="entry name" value="P-Pant_transferase_sf"/>
</dbReference>
<name>A0A1H9KKD3_9FLAO</name>
<comment type="similarity">
    <text evidence="1">Belongs to the P-Pant transferase superfamily. Gsp/Sfp/HetI/AcpT family.</text>
</comment>
<accession>A0A1H9KKD3</accession>
<dbReference type="InterPro" id="IPR008278">
    <property type="entry name" value="4-PPantetheinyl_Trfase_dom"/>
</dbReference>
<evidence type="ECO:0000259" key="4">
    <source>
        <dbReference type="Pfam" id="PF22624"/>
    </source>
</evidence>
<dbReference type="RefSeq" id="WP_092580622.1">
    <property type="nucleotide sequence ID" value="NZ_FOFN01000004.1"/>
</dbReference>
<dbReference type="SUPFAM" id="SSF56214">
    <property type="entry name" value="4'-phosphopantetheinyl transferase"/>
    <property type="match status" value="2"/>
</dbReference>
<dbReference type="STRING" id="419940.SAMN05421824_2782"/>
<gene>
    <name evidence="5" type="ORF">SAMN05421824_2782</name>
</gene>
<feature type="domain" description="4'-phosphopantetheinyl transferase" evidence="3">
    <location>
        <begin position="118"/>
        <end position="215"/>
    </location>
</feature>
<evidence type="ECO:0000259" key="3">
    <source>
        <dbReference type="Pfam" id="PF01648"/>
    </source>
</evidence>
<sequence>MTSIPNNAFKTLEKQVHIWVVNLKNSEKDVPFFRSLLSEEELNKALAFRYKKDETCAIITRGVLRFLSEKYLSIPSNKLQFKYGAYGKPEYNLNSRLKFNVSHAANYAVLGFVNNYDFGIDVEYVKRNFDVLDIADNYFSKQEKRALHKIPENQQTEAFFRGWTRKEAFIKAKSQGLSFPLDAFSISIDSDENATLYETAWNKSEKNLWRIVPFETHIDYKAAFAVKGKIDGIKYFEFDLRCIANI</sequence>
<dbReference type="InterPro" id="IPR037143">
    <property type="entry name" value="4-PPantetheinyl_Trfase_dom_sf"/>
</dbReference>
<keyword evidence="2 5" id="KW-0808">Transferase</keyword>
<reference evidence="5 6" key="1">
    <citation type="submission" date="2016-10" db="EMBL/GenBank/DDBJ databases">
        <authorList>
            <person name="de Groot N.N."/>
        </authorList>
    </citation>
    <scope>NUCLEOTIDE SEQUENCE [LARGE SCALE GENOMIC DNA]</scope>
    <source>
        <strain evidence="5 6">DSM 21035</strain>
    </source>
</reference>
<dbReference type="Proteomes" id="UP000198999">
    <property type="component" value="Unassembled WGS sequence"/>
</dbReference>
<evidence type="ECO:0000256" key="2">
    <source>
        <dbReference type="ARBA" id="ARBA00022679"/>
    </source>
</evidence>
<evidence type="ECO:0000313" key="5">
    <source>
        <dbReference type="EMBL" id="SEQ99377.1"/>
    </source>
</evidence>
<dbReference type="InterPro" id="IPR055066">
    <property type="entry name" value="AASDHPPT_N"/>
</dbReference>
<organism evidence="5 6">
    <name type="scientific">Hyunsoonleella jejuensis</name>
    <dbReference type="NCBI Taxonomy" id="419940"/>
    <lineage>
        <taxon>Bacteria</taxon>
        <taxon>Pseudomonadati</taxon>
        <taxon>Bacteroidota</taxon>
        <taxon>Flavobacteriia</taxon>
        <taxon>Flavobacteriales</taxon>
        <taxon>Flavobacteriaceae</taxon>
    </lineage>
</organism>
<proteinExistence type="inferred from homology"/>